<dbReference type="Pfam" id="PF00270">
    <property type="entry name" value="DEAD"/>
    <property type="match status" value="1"/>
</dbReference>
<dbReference type="PROSITE" id="PS51192">
    <property type="entry name" value="HELICASE_ATP_BIND_1"/>
    <property type="match status" value="1"/>
</dbReference>
<dbReference type="SUPFAM" id="SSF141259">
    <property type="entry name" value="CarD-like"/>
    <property type="match status" value="1"/>
</dbReference>
<comment type="similarity">
    <text evidence="10 13">In the N-terminal section; belongs to the UvrB family.</text>
</comment>
<dbReference type="InterPro" id="IPR001650">
    <property type="entry name" value="Helicase_C-like"/>
</dbReference>
<name>A0A934U2D7_9FIRM</name>
<feature type="domain" description="Helicase ATP-binding" evidence="14">
    <location>
        <begin position="629"/>
        <end position="790"/>
    </location>
</feature>
<evidence type="ECO:0000256" key="2">
    <source>
        <dbReference type="ARBA" id="ARBA00022490"/>
    </source>
</evidence>
<evidence type="ECO:0000259" key="15">
    <source>
        <dbReference type="PROSITE" id="PS51194"/>
    </source>
</evidence>
<dbReference type="GO" id="GO:0006355">
    <property type="term" value="P:regulation of DNA-templated transcription"/>
    <property type="evidence" value="ECO:0007669"/>
    <property type="project" value="UniProtKB-UniRule"/>
</dbReference>
<dbReference type="SMART" id="SM00490">
    <property type="entry name" value="HELICc"/>
    <property type="match status" value="1"/>
</dbReference>
<dbReference type="Proteomes" id="UP000633365">
    <property type="component" value="Unassembled WGS sequence"/>
</dbReference>
<keyword evidence="2 13" id="KW-0963">Cytoplasm</keyword>
<dbReference type="GO" id="GO:0005737">
    <property type="term" value="C:cytoplasm"/>
    <property type="evidence" value="ECO:0007669"/>
    <property type="project" value="UniProtKB-SubCell"/>
</dbReference>
<dbReference type="EMBL" id="JAEQMG010000048">
    <property type="protein sequence ID" value="MBK6088184.1"/>
    <property type="molecule type" value="Genomic_DNA"/>
</dbReference>
<comment type="similarity">
    <text evidence="11 13">In the C-terminal section; belongs to the helicase family. RecG subfamily.</text>
</comment>
<dbReference type="Pfam" id="PF03461">
    <property type="entry name" value="TRCF"/>
    <property type="match status" value="1"/>
</dbReference>
<dbReference type="PANTHER" id="PTHR47964:SF1">
    <property type="entry name" value="ATP-DEPENDENT DNA HELICASE HOMOLOG RECG, CHLOROPLASTIC"/>
    <property type="match status" value="1"/>
</dbReference>
<dbReference type="EC" id="3.6.4.-" evidence="13"/>
<keyword evidence="6" id="KW-0347">Helicase</keyword>
<dbReference type="PROSITE" id="PS51194">
    <property type="entry name" value="HELICASE_CTER"/>
    <property type="match status" value="1"/>
</dbReference>
<dbReference type="Gene3D" id="3.30.2060.10">
    <property type="entry name" value="Penicillin-binding protein 1b domain"/>
    <property type="match status" value="1"/>
</dbReference>
<reference evidence="16" key="1">
    <citation type="submission" date="2021-01" db="EMBL/GenBank/DDBJ databases">
        <title>Genome public.</title>
        <authorList>
            <person name="Liu C."/>
            <person name="Sun Q."/>
        </authorList>
    </citation>
    <scope>NUCLEOTIDE SEQUENCE</scope>
    <source>
        <strain evidence="16">M6</strain>
    </source>
</reference>
<dbReference type="SUPFAM" id="SSF52540">
    <property type="entry name" value="P-loop containing nucleoside triphosphate hydrolases"/>
    <property type="match status" value="4"/>
</dbReference>
<dbReference type="InterPro" id="IPR003711">
    <property type="entry name" value="CarD-like/TRCF_RID"/>
</dbReference>
<dbReference type="Gene3D" id="3.40.50.300">
    <property type="entry name" value="P-loop containing nucleotide triphosphate hydrolases"/>
    <property type="match status" value="2"/>
</dbReference>
<dbReference type="InterPro" id="IPR036101">
    <property type="entry name" value="CarD-like/TRCF_RID_sf"/>
</dbReference>
<dbReference type="SMART" id="SM00487">
    <property type="entry name" value="DEXDc"/>
    <property type="match status" value="1"/>
</dbReference>
<dbReference type="CDD" id="cd17991">
    <property type="entry name" value="DEXHc_TRCF"/>
    <property type="match status" value="1"/>
</dbReference>
<dbReference type="GO" id="GO:0005524">
    <property type="term" value="F:ATP binding"/>
    <property type="evidence" value="ECO:0007669"/>
    <property type="project" value="UniProtKB-UniRule"/>
</dbReference>
<dbReference type="GO" id="GO:0003678">
    <property type="term" value="F:DNA helicase activity"/>
    <property type="evidence" value="ECO:0007669"/>
    <property type="project" value="TreeGrafter"/>
</dbReference>
<protein>
    <recommendedName>
        <fullName evidence="12 13">Transcription-repair-coupling factor</fullName>
        <shortName evidence="13">TRCF</shortName>
        <ecNumber evidence="13">3.6.4.-</ecNumber>
    </recommendedName>
</protein>
<dbReference type="InterPro" id="IPR027417">
    <property type="entry name" value="P-loop_NTPase"/>
</dbReference>
<feature type="domain" description="Helicase C-terminal" evidence="15">
    <location>
        <begin position="799"/>
        <end position="965"/>
    </location>
</feature>
<proteinExistence type="inferred from homology"/>
<evidence type="ECO:0000256" key="13">
    <source>
        <dbReference type="HAMAP-Rule" id="MF_00969"/>
    </source>
</evidence>
<dbReference type="InterPro" id="IPR047112">
    <property type="entry name" value="RecG/Mfd"/>
</dbReference>
<evidence type="ECO:0000313" key="16">
    <source>
        <dbReference type="EMBL" id="MBK6088184.1"/>
    </source>
</evidence>
<evidence type="ECO:0000256" key="10">
    <source>
        <dbReference type="ARBA" id="ARBA00061104"/>
    </source>
</evidence>
<dbReference type="Pfam" id="PF17757">
    <property type="entry name" value="UvrB_inter"/>
    <property type="match status" value="1"/>
</dbReference>
<accession>A0A934U2D7</accession>
<dbReference type="InterPro" id="IPR005118">
    <property type="entry name" value="TRCF_C"/>
</dbReference>
<keyword evidence="17" id="KW-1185">Reference proteome</keyword>
<dbReference type="Pfam" id="PF02559">
    <property type="entry name" value="CarD_TRCF_RID"/>
    <property type="match status" value="1"/>
</dbReference>
<comment type="caution">
    <text evidence="16">The sequence shown here is derived from an EMBL/GenBank/DDBJ whole genome shotgun (WGS) entry which is preliminary data.</text>
</comment>
<keyword evidence="8 13" id="KW-0238">DNA-binding</keyword>
<dbReference type="InterPro" id="IPR014001">
    <property type="entry name" value="Helicase_ATP-bd"/>
</dbReference>
<dbReference type="HAMAP" id="MF_00969">
    <property type="entry name" value="TRCF"/>
    <property type="match status" value="1"/>
</dbReference>
<evidence type="ECO:0000256" key="12">
    <source>
        <dbReference type="ARBA" id="ARBA00070128"/>
    </source>
</evidence>
<keyword evidence="4 13" id="KW-0227">DNA damage</keyword>
<dbReference type="FunFam" id="3.40.50.300:FF:000546">
    <property type="entry name" value="Transcription-repair-coupling factor"/>
    <property type="match status" value="1"/>
</dbReference>
<dbReference type="NCBIfam" id="TIGR00580">
    <property type="entry name" value="mfd"/>
    <property type="match status" value="1"/>
</dbReference>
<keyword evidence="7 13" id="KW-0067">ATP-binding</keyword>
<sequence length="1149" mass="129989">MQFLDHVIQRTKQYKALDNAVHTRSRAAAIGVSGVHKANIITSLCRDNAVRAFCVAQNEQEAQILCNDLSAMGLRALVYPKKDFIYIPSQIKSHEYEHQRLNVLSRMLSGDYDVIIATLDAAAQFTIPKDVLQSVSKTLKPDVEIDLPAFEKSLILLGYERCDNVEGSGQFSIRGGIIDLFMPDSDAPVRIELWGDQIDTINYFDVETQRRTDYCEEIELTPSGEILIDDKEKLADKISRKAAYLKSEGSQKAKERLQKEADMLRSGLSFATYDKYISLVYNKPATLFDYFDDNEIVFISEYKNVKERDRSMDFHEKEELKALFADGVLCRGFETYSLNFTQSMNILLDRAAIFLDTFSHSSYNTELSAAVTFNARQTSPWSGQSTALIEDLEDIGYGSMAVVILAGTEKGAENLCTLLNEKGVNARYVKELDDAERGFVYIMPGMLSAGIEYPEQNFILYTLSAVNSSYKKKRRRTPKDGKAVYNLSELSVGEYVVHSIHGIGIYRGIRKMDVQGFLKDYIMIEYAKGDNLYVPVTQLDLVAKYIGPKENSRVKLNRLGSKEWVNSKRRVKAAAKEMAKELIELYSKRMQAQGHAFSDDNEWQHDFEAGFPYEETEDQLRCCDEIKHDMTRAVPMDRLLCGDVGFGKTEVALRAAFKCVSDSKQCALLCPTTILAWQHYQTVLNRFDGYPIRVELLSRFRSPAQQKEILEKLKHGEIDMIIGTHRLVQKDVEFRDLGLAIIDEEQRFGVAQKEHFKEMRKNIDILTLSATPIPRTLNMAMSGIRDMSVIEEAPLDRHPVQTYVLEHDSAVINEAIRRELRRGGQVFYLYNNVEGIEAKAIRIGEAIPEANIAVGHGKMSEQELSDVWRKMLNQEVNVLVCTTIIETGVDLPNANTLIIENADRFGLSQLHQIRGRVGRSSRRAYAYFTYNGAKVLSDISQKRLTAIREFTEFGSGFKIAMRDLELRGAGNILGAEQHGHMEDVGYDMYIKLLGDAVREEKGEQPESVEEHDCLIDVQVQAHIPESYIESLSSRLDAYRRISDIRSGEDAHDVIDELLDRYGDVPASVMGLVDIALVRNRAAAIGVYEIRQNDTSLLLYLNDIRRKEVPELIGKMAGRAMLSAGGKPYIAVRIKKTDKVIDTLKELFGK</sequence>
<dbReference type="SUPFAM" id="SSF143517">
    <property type="entry name" value="TRCF domain-like"/>
    <property type="match status" value="1"/>
</dbReference>
<evidence type="ECO:0000256" key="11">
    <source>
        <dbReference type="ARBA" id="ARBA00061399"/>
    </source>
</evidence>
<dbReference type="InterPro" id="IPR037235">
    <property type="entry name" value="TRCF-like_C_D7"/>
</dbReference>
<dbReference type="GO" id="GO:0003684">
    <property type="term" value="F:damaged DNA binding"/>
    <property type="evidence" value="ECO:0007669"/>
    <property type="project" value="InterPro"/>
</dbReference>
<evidence type="ECO:0000256" key="9">
    <source>
        <dbReference type="ARBA" id="ARBA00023204"/>
    </source>
</evidence>
<organism evidence="16 17">
    <name type="scientific">Ruminococcus difficilis</name>
    <dbReference type="NCBI Taxonomy" id="2763069"/>
    <lineage>
        <taxon>Bacteria</taxon>
        <taxon>Bacillati</taxon>
        <taxon>Bacillota</taxon>
        <taxon>Clostridia</taxon>
        <taxon>Eubacteriales</taxon>
        <taxon>Oscillospiraceae</taxon>
        <taxon>Ruminococcus</taxon>
    </lineage>
</organism>
<keyword evidence="3 13" id="KW-0547">Nucleotide-binding</keyword>
<evidence type="ECO:0000256" key="8">
    <source>
        <dbReference type="ARBA" id="ARBA00023125"/>
    </source>
</evidence>
<evidence type="ECO:0000256" key="5">
    <source>
        <dbReference type="ARBA" id="ARBA00022801"/>
    </source>
</evidence>
<evidence type="ECO:0000256" key="3">
    <source>
        <dbReference type="ARBA" id="ARBA00022741"/>
    </source>
</evidence>
<dbReference type="PANTHER" id="PTHR47964">
    <property type="entry name" value="ATP-DEPENDENT DNA HELICASE HOMOLOG RECG, CHLOROPLASTIC"/>
    <property type="match status" value="1"/>
</dbReference>
<dbReference type="GO" id="GO:0016787">
    <property type="term" value="F:hydrolase activity"/>
    <property type="evidence" value="ECO:0007669"/>
    <property type="project" value="UniProtKB-KW"/>
</dbReference>
<evidence type="ECO:0000256" key="6">
    <source>
        <dbReference type="ARBA" id="ARBA00022806"/>
    </source>
</evidence>
<evidence type="ECO:0000259" key="14">
    <source>
        <dbReference type="PROSITE" id="PS51192"/>
    </source>
</evidence>
<dbReference type="Gene3D" id="3.90.1150.50">
    <property type="entry name" value="Transcription-repair-coupling factor, D7 domain"/>
    <property type="match status" value="1"/>
</dbReference>
<dbReference type="RefSeq" id="WP_186832818.1">
    <property type="nucleotide sequence ID" value="NZ_JAEQMG010000048.1"/>
</dbReference>
<comment type="subcellular location">
    <subcellularLocation>
        <location evidence="1 13">Cytoplasm</location>
    </subcellularLocation>
</comment>
<gene>
    <name evidence="13 16" type="primary">mfd</name>
    <name evidence="16" type="ORF">JKK62_05870</name>
</gene>
<dbReference type="InterPro" id="IPR011545">
    <property type="entry name" value="DEAD/DEAH_box_helicase_dom"/>
</dbReference>
<dbReference type="Pfam" id="PF00271">
    <property type="entry name" value="Helicase_C"/>
    <property type="match status" value="1"/>
</dbReference>
<dbReference type="SMART" id="SM00982">
    <property type="entry name" value="TRCF"/>
    <property type="match status" value="1"/>
</dbReference>
<dbReference type="InterPro" id="IPR041471">
    <property type="entry name" value="UvrB_inter"/>
</dbReference>
<dbReference type="SMART" id="SM01058">
    <property type="entry name" value="CarD_TRCF"/>
    <property type="match status" value="1"/>
</dbReference>
<dbReference type="InterPro" id="IPR004576">
    <property type="entry name" value="Mfd"/>
</dbReference>
<dbReference type="Gene3D" id="2.40.10.170">
    <property type="match status" value="1"/>
</dbReference>
<dbReference type="Gene3D" id="3.40.50.11180">
    <property type="match status" value="1"/>
</dbReference>
<evidence type="ECO:0000256" key="4">
    <source>
        <dbReference type="ARBA" id="ARBA00022763"/>
    </source>
</evidence>
<evidence type="ECO:0000256" key="1">
    <source>
        <dbReference type="ARBA" id="ARBA00004496"/>
    </source>
</evidence>
<keyword evidence="5 13" id="KW-0378">Hydrolase</keyword>
<keyword evidence="9 13" id="KW-0234">DNA repair</keyword>
<comment type="function">
    <text evidence="13">Couples transcription and DNA repair by recognizing RNA polymerase (RNAP) stalled at DNA lesions. Mediates ATP-dependent release of RNAP and its truncated transcript from the DNA, and recruitment of nucleotide excision repair machinery to the damaged site.</text>
</comment>
<evidence type="ECO:0000313" key="17">
    <source>
        <dbReference type="Proteomes" id="UP000633365"/>
    </source>
</evidence>
<evidence type="ECO:0000256" key="7">
    <source>
        <dbReference type="ARBA" id="ARBA00022840"/>
    </source>
</evidence>
<dbReference type="GO" id="GO:0000716">
    <property type="term" value="P:transcription-coupled nucleotide-excision repair, DNA damage recognition"/>
    <property type="evidence" value="ECO:0007669"/>
    <property type="project" value="UniProtKB-UniRule"/>
</dbReference>
<dbReference type="AlphaFoldDB" id="A0A934U2D7"/>